<dbReference type="GO" id="GO:0006355">
    <property type="term" value="P:regulation of DNA-templated transcription"/>
    <property type="evidence" value="ECO:0007669"/>
    <property type="project" value="InterPro"/>
</dbReference>
<dbReference type="GO" id="GO:0003677">
    <property type="term" value="F:DNA binding"/>
    <property type="evidence" value="ECO:0007669"/>
    <property type="project" value="InterPro"/>
</dbReference>
<dbReference type="RefSeq" id="WP_040267135.1">
    <property type="nucleotide sequence ID" value="NZ_CAXKXZ010000042.1"/>
</dbReference>
<dbReference type="Gene3D" id="1.10.10.10">
    <property type="entry name" value="Winged helix-like DNA-binding domain superfamily/Winged helix DNA-binding domain"/>
    <property type="match status" value="1"/>
</dbReference>
<name>A0A7D5T9G6_9GAMM</name>
<accession>A0A7D5T9G6</accession>
<dbReference type="InterPro" id="IPR016032">
    <property type="entry name" value="Sig_transdc_resp-reg_C-effctor"/>
</dbReference>
<reference evidence="1 2" key="1">
    <citation type="journal article" date="2014" name="Genome Announc.">
        <title>Whole-Genome Sequence of Serratia symbiotica Strain CWBI-2.3T, a Free-Living Symbiont of the Black Bean Aphid Aphis fabae.</title>
        <authorList>
            <person name="Foray V."/>
            <person name="Grigorescu A.S."/>
            <person name="Sabri A."/>
            <person name="Haubruge E."/>
            <person name="Lognay G."/>
            <person name="Francis F."/>
            <person name="Fauconnier M.L."/>
            <person name="Hance T."/>
            <person name="Thonart P."/>
        </authorList>
    </citation>
    <scope>NUCLEOTIDE SEQUENCE [LARGE SCALE GENOMIC DNA]</scope>
    <source>
        <strain evidence="1">CWBI-2.3</strain>
    </source>
</reference>
<gene>
    <name evidence="1" type="ORF">SYMBAF_13190</name>
</gene>
<dbReference type="EMBL" id="CP050855">
    <property type="protein sequence ID" value="QLH63697.1"/>
    <property type="molecule type" value="Genomic_DNA"/>
</dbReference>
<evidence type="ECO:0000313" key="2">
    <source>
        <dbReference type="Proteomes" id="UP000042738"/>
    </source>
</evidence>
<evidence type="ECO:0000313" key="1">
    <source>
        <dbReference type="EMBL" id="QLH63697.1"/>
    </source>
</evidence>
<dbReference type="SUPFAM" id="SSF46894">
    <property type="entry name" value="C-terminal effector domain of the bipartite response regulators"/>
    <property type="match status" value="1"/>
</dbReference>
<sequence>MANNEETLDAILLSNGVVFDPLKRTLAQDQTQTIVTLSENEVCLLKMLLTRTCNNKREIMHEVWEKRGLIVTESSYYKLVRQLRISFEQANLDGNLIKTLPRIGITYVGTNCITVSSSSVSNEEKINGFWYMEKSVYNFTILTLSLVISALCLYLYIIE</sequence>
<dbReference type="AlphaFoldDB" id="A0A7D5T9G6"/>
<organism evidence="1 2">
    <name type="scientific">Serratia symbiotica</name>
    <dbReference type="NCBI Taxonomy" id="138074"/>
    <lineage>
        <taxon>Bacteria</taxon>
        <taxon>Pseudomonadati</taxon>
        <taxon>Pseudomonadota</taxon>
        <taxon>Gammaproteobacteria</taxon>
        <taxon>Enterobacterales</taxon>
        <taxon>Yersiniaceae</taxon>
        <taxon>Serratia</taxon>
    </lineage>
</organism>
<protein>
    <submittedName>
        <fullName evidence="1">Uncharacterized protein</fullName>
    </submittedName>
</protein>
<dbReference type="GeneID" id="93737442"/>
<dbReference type="InterPro" id="IPR036388">
    <property type="entry name" value="WH-like_DNA-bd_sf"/>
</dbReference>
<proteinExistence type="predicted"/>
<dbReference type="Proteomes" id="UP000042738">
    <property type="component" value="Chromosome"/>
</dbReference>